<organism evidence="9 10">
    <name type="scientific">Candidatus Magnetominusculus xianensis</name>
    <dbReference type="NCBI Taxonomy" id="1748249"/>
    <lineage>
        <taxon>Bacteria</taxon>
        <taxon>Pseudomonadati</taxon>
        <taxon>Nitrospirota</taxon>
        <taxon>Nitrospiria</taxon>
        <taxon>Nitrospirales</taxon>
        <taxon>Nitrospiraceae</taxon>
        <taxon>Candidatus Magnetominusculus</taxon>
    </lineage>
</organism>
<gene>
    <name evidence="9" type="ORF">ASN18_1541</name>
</gene>
<evidence type="ECO:0000256" key="7">
    <source>
        <dbReference type="SAM" id="Phobius"/>
    </source>
</evidence>
<sequence length="458" mass="51289">MSVRHSNSALRGPLSKLLAKISCAFSKEKRPMIFFGFVFVLFLSMTYISLYFPKALYSSTSSSQITVVKPARQAEKAPQLKIINGLVKKGETLQDISKRYNLKADDVKGISIASRDLYNLKTIRPKMSYKIIVNPVNNDILELNYAIDDSSYLSVKRYADAPSLAAAEDYFQAEMVSLAYQMKIGTLTGTVKYNLVDSIGKSREHLNVAYELADLFAYDIDFNTDLRKGDTFEVVIEELYRDNIFKGYGKILYARFTNDGHRYEILRYDINGKDEYFRPDGNSIKKMLMRAPLRYRHISSFFSKSRFHPILRISRPHFGVDYSAPKGTPISAAGDGVVFDAGRNASYGNQLFIRHAGGYVTGYGHLSAFAKGLRNGDKVTQGEIIGYVGATGLATGPHLDYRVKLEGKPIDPLTMKLPASPIPAKHKEAFKTYVAQMRSELSKSQLAKASAKPAKKFK</sequence>
<evidence type="ECO:0000256" key="1">
    <source>
        <dbReference type="ARBA" id="ARBA00001947"/>
    </source>
</evidence>
<protein>
    <submittedName>
        <fullName evidence="9">Peptidase M24</fullName>
        <ecNumber evidence="9">3.4.24.75</ecNumber>
    </submittedName>
</protein>
<dbReference type="EMBL" id="LNQR01000057">
    <property type="protein sequence ID" value="KWT86054.1"/>
    <property type="molecule type" value="Genomic_DNA"/>
</dbReference>
<evidence type="ECO:0000256" key="2">
    <source>
        <dbReference type="ARBA" id="ARBA00022670"/>
    </source>
</evidence>
<dbReference type="EC" id="3.4.24.75" evidence="9"/>
<comment type="cofactor">
    <cofactor evidence="1">
        <name>Zn(2+)</name>
        <dbReference type="ChEBI" id="CHEBI:29105"/>
    </cofactor>
</comment>
<dbReference type="Gene3D" id="3.10.450.350">
    <property type="match status" value="2"/>
</dbReference>
<keyword evidence="6" id="KW-0482">Metalloprotease</keyword>
<dbReference type="Pfam" id="PF01551">
    <property type="entry name" value="Peptidase_M23"/>
    <property type="match status" value="1"/>
</dbReference>
<keyword evidence="2" id="KW-0645">Protease</keyword>
<evidence type="ECO:0000256" key="4">
    <source>
        <dbReference type="ARBA" id="ARBA00022801"/>
    </source>
</evidence>
<keyword evidence="4 9" id="KW-0378">Hydrolase</keyword>
<evidence type="ECO:0000256" key="5">
    <source>
        <dbReference type="ARBA" id="ARBA00022833"/>
    </source>
</evidence>
<keyword evidence="7" id="KW-0812">Transmembrane</keyword>
<dbReference type="CDD" id="cd12797">
    <property type="entry name" value="M23_peptidase"/>
    <property type="match status" value="1"/>
</dbReference>
<accession>A0ABR5SFG0</accession>
<feature type="transmembrane region" description="Helical" evidence="7">
    <location>
        <begin position="32"/>
        <end position="52"/>
    </location>
</feature>
<comment type="caution">
    <text evidence="9">The sequence shown here is derived from an EMBL/GenBank/DDBJ whole genome shotgun (WGS) entry which is preliminary data.</text>
</comment>
<dbReference type="Gene3D" id="2.70.70.10">
    <property type="entry name" value="Glucose Permease (Domain IIA)"/>
    <property type="match status" value="1"/>
</dbReference>
<evidence type="ECO:0000256" key="6">
    <source>
        <dbReference type="ARBA" id="ARBA00023049"/>
    </source>
</evidence>
<dbReference type="InterPro" id="IPR016047">
    <property type="entry name" value="M23ase_b-sheet_dom"/>
</dbReference>
<dbReference type="Proteomes" id="UP000060487">
    <property type="component" value="Unassembled WGS sequence"/>
</dbReference>
<proteinExistence type="predicted"/>
<name>A0ABR5SFG0_9BACT</name>
<evidence type="ECO:0000313" key="10">
    <source>
        <dbReference type="Proteomes" id="UP000060487"/>
    </source>
</evidence>
<keyword evidence="3" id="KW-0479">Metal-binding</keyword>
<reference evidence="9 10" key="1">
    <citation type="submission" date="2015-11" db="EMBL/GenBank/DDBJ databases">
        <authorList>
            <person name="Lin W."/>
        </authorList>
    </citation>
    <scope>NUCLEOTIDE SEQUENCE [LARGE SCALE GENOMIC DNA]</scope>
    <source>
        <strain evidence="9 10">HCH-1</strain>
    </source>
</reference>
<dbReference type="PANTHER" id="PTHR21666:SF288">
    <property type="entry name" value="CELL DIVISION PROTEIN YTFB"/>
    <property type="match status" value="1"/>
</dbReference>
<dbReference type="SUPFAM" id="SSF51261">
    <property type="entry name" value="Duplicated hybrid motif"/>
    <property type="match status" value="1"/>
</dbReference>
<evidence type="ECO:0000313" key="9">
    <source>
        <dbReference type="EMBL" id="KWT86054.1"/>
    </source>
</evidence>
<feature type="domain" description="M23ase beta-sheet core" evidence="8">
    <location>
        <begin position="316"/>
        <end position="412"/>
    </location>
</feature>
<dbReference type="InterPro" id="IPR050570">
    <property type="entry name" value="Cell_wall_metabolism_enzyme"/>
</dbReference>
<keyword evidence="5" id="KW-0862">Zinc</keyword>
<keyword evidence="7" id="KW-1133">Transmembrane helix</keyword>
<dbReference type="GO" id="GO:0016787">
    <property type="term" value="F:hydrolase activity"/>
    <property type="evidence" value="ECO:0007669"/>
    <property type="project" value="UniProtKB-KW"/>
</dbReference>
<keyword evidence="10" id="KW-1185">Reference proteome</keyword>
<dbReference type="RefSeq" id="WP_085052165.1">
    <property type="nucleotide sequence ID" value="NZ_LNQR01000057.1"/>
</dbReference>
<dbReference type="InterPro" id="IPR011055">
    <property type="entry name" value="Dup_hybrid_motif"/>
</dbReference>
<keyword evidence="7" id="KW-0472">Membrane</keyword>
<evidence type="ECO:0000259" key="8">
    <source>
        <dbReference type="Pfam" id="PF01551"/>
    </source>
</evidence>
<evidence type="ECO:0000256" key="3">
    <source>
        <dbReference type="ARBA" id="ARBA00022723"/>
    </source>
</evidence>
<dbReference type="PANTHER" id="PTHR21666">
    <property type="entry name" value="PEPTIDASE-RELATED"/>
    <property type="match status" value="1"/>
</dbReference>